<dbReference type="EMBL" id="JAWXYG010000009">
    <property type="protein sequence ID" value="KAK4263121.1"/>
    <property type="molecule type" value="Genomic_DNA"/>
</dbReference>
<dbReference type="Proteomes" id="UP001293593">
    <property type="component" value="Unassembled WGS sequence"/>
</dbReference>
<evidence type="ECO:0000313" key="2">
    <source>
        <dbReference type="Proteomes" id="UP001293593"/>
    </source>
</evidence>
<sequence length="291" mass="33403">MDRLSHVICDAVEDGRWRPIRVSNSGPNVSHLMFADDLLLFGVASESQTTCMMKCLQDFMAALGGRVNKAKSSIFFSPRVPLHTKLRIKDMTQMQISCEIGRYLGFPLSRNRRLKADFQYVIDRVSFKLSTWKANCLSMAGRIMLAKSIVSSIPLYPMHVAMLPTSVCYEIERLQRNFIWGHNEATKCFHPIGWEQITRPKQYGGLGFRRLCSLNQACGVKMAWKLIEGSKGLWADILSHRYMRREGISLLSCRPGDSRVWKFIYSQKELVDRGSKWQIRNGLVANFFSDY</sequence>
<comment type="caution">
    <text evidence="1">The sequence shown here is derived from an EMBL/GenBank/DDBJ whole genome shotgun (WGS) entry which is preliminary data.</text>
</comment>
<dbReference type="AlphaFoldDB" id="A0AAE1J3J3"/>
<reference evidence="1" key="1">
    <citation type="submission" date="2023-10" db="EMBL/GenBank/DDBJ databases">
        <title>Chromosome-level genome of the transformable northern wattle, Acacia crassicarpa.</title>
        <authorList>
            <person name="Massaro I."/>
            <person name="Sinha N.R."/>
            <person name="Poethig S."/>
            <person name="Leichty A.R."/>
        </authorList>
    </citation>
    <scope>NUCLEOTIDE SEQUENCE</scope>
    <source>
        <strain evidence="1">Acra3RX</strain>
        <tissue evidence="1">Leaf</tissue>
    </source>
</reference>
<accession>A0AAE1J3J3</accession>
<gene>
    <name evidence="1" type="ORF">QN277_028589</name>
</gene>
<protein>
    <submittedName>
        <fullName evidence="1">Uncharacterized protein</fullName>
    </submittedName>
</protein>
<proteinExistence type="predicted"/>
<organism evidence="1 2">
    <name type="scientific">Acacia crassicarpa</name>
    <name type="common">northern wattle</name>
    <dbReference type="NCBI Taxonomy" id="499986"/>
    <lineage>
        <taxon>Eukaryota</taxon>
        <taxon>Viridiplantae</taxon>
        <taxon>Streptophyta</taxon>
        <taxon>Embryophyta</taxon>
        <taxon>Tracheophyta</taxon>
        <taxon>Spermatophyta</taxon>
        <taxon>Magnoliopsida</taxon>
        <taxon>eudicotyledons</taxon>
        <taxon>Gunneridae</taxon>
        <taxon>Pentapetalae</taxon>
        <taxon>rosids</taxon>
        <taxon>fabids</taxon>
        <taxon>Fabales</taxon>
        <taxon>Fabaceae</taxon>
        <taxon>Caesalpinioideae</taxon>
        <taxon>mimosoid clade</taxon>
        <taxon>Acacieae</taxon>
        <taxon>Acacia</taxon>
    </lineage>
</organism>
<dbReference type="PANTHER" id="PTHR33116">
    <property type="entry name" value="REVERSE TRANSCRIPTASE ZINC-BINDING DOMAIN-CONTAINING PROTEIN-RELATED-RELATED"/>
    <property type="match status" value="1"/>
</dbReference>
<dbReference type="PANTHER" id="PTHR33116:SF70">
    <property type="entry name" value="NON-LTR RETROELEMENT REVERSE TRANSCRIPTASE-LIKE PROTEIN"/>
    <property type="match status" value="1"/>
</dbReference>
<keyword evidence="2" id="KW-1185">Reference proteome</keyword>
<evidence type="ECO:0000313" key="1">
    <source>
        <dbReference type="EMBL" id="KAK4263121.1"/>
    </source>
</evidence>
<name>A0AAE1J3J3_9FABA</name>